<proteinExistence type="predicted"/>
<keyword evidence="3" id="KW-1185">Reference proteome</keyword>
<dbReference type="EMBL" id="NHYE01005563">
    <property type="protein sequence ID" value="PPQ69746.1"/>
    <property type="molecule type" value="Genomic_DNA"/>
</dbReference>
<dbReference type="AlphaFoldDB" id="A0A409VU64"/>
<accession>A0A409VU64</accession>
<dbReference type="Proteomes" id="UP000284706">
    <property type="component" value="Unassembled WGS sequence"/>
</dbReference>
<feature type="compositionally biased region" description="Polar residues" evidence="1">
    <location>
        <begin position="201"/>
        <end position="213"/>
    </location>
</feature>
<feature type="region of interest" description="Disordered" evidence="1">
    <location>
        <begin position="135"/>
        <end position="156"/>
    </location>
</feature>
<feature type="region of interest" description="Disordered" evidence="1">
    <location>
        <begin position="189"/>
        <end position="213"/>
    </location>
</feature>
<name>A0A409VU64_9AGAR</name>
<sequence length="319" mass="33744">MTAVMTKSTGVEKITTAQIHIVMVMKVEVKITTETEIRSTGDTALTHETTTRIITTAAVQNDMTTATVIETGTGTGTAGATTGIETEPRTKWNVSTLLEATRHCVSSTRMRRYPLRRAAGCHLSLPKLTIHKTSMAGGERGSATETGIGTARGTGTSTIATETETGTAIVTGGGTITIGGRRTTIIDRRGTNTASPRGGTARTSTGPQVGERNTTTETEIATATAIGTVARTGKDATVTKTETEIGNGTETGTRTGKGDTTLLKRPYRRKAIPLRPSSRKSSHLLLLAMSSMACHLRLKAVTNTTNTTRFMSITIMRML</sequence>
<reference evidence="2 3" key="1">
    <citation type="journal article" date="2018" name="Evol. Lett.">
        <title>Horizontal gene cluster transfer increased hallucinogenic mushroom diversity.</title>
        <authorList>
            <person name="Reynolds H.T."/>
            <person name="Vijayakumar V."/>
            <person name="Gluck-Thaler E."/>
            <person name="Korotkin H.B."/>
            <person name="Matheny P.B."/>
            <person name="Slot J.C."/>
        </authorList>
    </citation>
    <scope>NUCLEOTIDE SEQUENCE [LARGE SCALE GENOMIC DNA]</scope>
    <source>
        <strain evidence="2 3">SRW20</strain>
    </source>
</reference>
<gene>
    <name evidence="2" type="ORF">CVT26_014021</name>
</gene>
<dbReference type="InParanoid" id="A0A409VU64"/>
<feature type="non-terminal residue" evidence="2">
    <location>
        <position position="319"/>
    </location>
</feature>
<evidence type="ECO:0000256" key="1">
    <source>
        <dbReference type="SAM" id="MobiDB-lite"/>
    </source>
</evidence>
<evidence type="ECO:0000313" key="2">
    <source>
        <dbReference type="EMBL" id="PPQ69746.1"/>
    </source>
</evidence>
<comment type="caution">
    <text evidence="2">The sequence shown here is derived from an EMBL/GenBank/DDBJ whole genome shotgun (WGS) entry which is preliminary data.</text>
</comment>
<evidence type="ECO:0000313" key="3">
    <source>
        <dbReference type="Proteomes" id="UP000284706"/>
    </source>
</evidence>
<protein>
    <submittedName>
        <fullName evidence="2">Uncharacterized protein</fullName>
    </submittedName>
</protein>
<organism evidence="2 3">
    <name type="scientific">Gymnopilus dilepis</name>
    <dbReference type="NCBI Taxonomy" id="231916"/>
    <lineage>
        <taxon>Eukaryota</taxon>
        <taxon>Fungi</taxon>
        <taxon>Dikarya</taxon>
        <taxon>Basidiomycota</taxon>
        <taxon>Agaricomycotina</taxon>
        <taxon>Agaricomycetes</taxon>
        <taxon>Agaricomycetidae</taxon>
        <taxon>Agaricales</taxon>
        <taxon>Agaricineae</taxon>
        <taxon>Hymenogastraceae</taxon>
        <taxon>Gymnopilus</taxon>
    </lineage>
</organism>